<feature type="compositionally biased region" description="Basic and acidic residues" evidence="1">
    <location>
        <begin position="74"/>
        <end position="86"/>
    </location>
</feature>
<name>A0AAW2X6Z3_9LAMI</name>
<protein>
    <submittedName>
        <fullName evidence="2">Uncharacterized protein</fullName>
    </submittedName>
</protein>
<gene>
    <name evidence="2" type="ORF">Slati_1517700</name>
</gene>
<evidence type="ECO:0000313" key="2">
    <source>
        <dbReference type="EMBL" id="KAL0449613.1"/>
    </source>
</evidence>
<dbReference type="AlphaFoldDB" id="A0AAW2X6Z3"/>
<accession>A0AAW2X6Z3</accession>
<reference evidence="2" key="1">
    <citation type="submission" date="2020-06" db="EMBL/GenBank/DDBJ databases">
        <authorList>
            <person name="Li T."/>
            <person name="Hu X."/>
            <person name="Zhang T."/>
            <person name="Song X."/>
            <person name="Zhang H."/>
            <person name="Dai N."/>
            <person name="Sheng W."/>
            <person name="Hou X."/>
            <person name="Wei L."/>
        </authorList>
    </citation>
    <scope>NUCLEOTIDE SEQUENCE</scope>
    <source>
        <strain evidence="2">KEN1</strain>
        <tissue evidence="2">Leaf</tissue>
    </source>
</reference>
<feature type="region of interest" description="Disordered" evidence="1">
    <location>
        <begin position="65"/>
        <end position="86"/>
    </location>
</feature>
<evidence type="ECO:0000256" key="1">
    <source>
        <dbReference type="SAM" id="MobiDB-lite"/>
    </source>
</evidence>
<sequence length="86" mass="9984">MSKQWKLLLMSRTNRNLWRHLAPPRLCKLLQGPPWPLPVDPQSQYLLDPRTQRLIPHDVVPPRNFLKGAAPCPPRDHSANDHHGYP</sequence>
<proteinExistence type="predicted"/>
<organism evidence="2">
    <name type="scientific">Sesamum latifolium</name>
    <dbReference type="NCBI Taxonomy" id="2727402"/>
    <lineage>
        <taxon>Eukaryota</taxon>
        <taxon>Viridiplantae</taxon>
        <taxon>Streptophyta</taxon>
        <taxon>Embryophyta</taxon>
        <taxon>Tracheophyta</taxon>
        <taxon>Spermatophyta</taxon>
        <taxon>Magnoliopsida</taxon>
        <taxon>eudicotyledons</taxon>
        <taxon>Gunneridae</taxon>
        <taxon>Pentapetalae</taxon>
        <taxon>asterids</taxon>
        <taxon>lamiids</taxon>
        <taxon>Lamiales</taxon>
        <taxon>Pedaliaceae</taxon>
        <taxon>Sesamum</taxon>
    </lineage>
</organism>
<reference evidence="2" key="2">
    <citation type="journal article" date="2024" name="Plant">
        <title>Genomic evolution and insights into agronomic trait innovations of Sesamum species.</title>
        <authorList>
            <person name="Miao H."/>
            <person name="Wang L."/>
            <person name="Qu L."/>
            <person name="Liu H."/>
            <person name="Sun Y."/>
            <person name="Le M."/>
            <person name="Wang Q."/>
            <person name="Wei S."/>
            <person name="Zheng Y."/>
            <person name="Lin W."/>
            <person name="Duan Y."/>
            <person name="Cao H."/>
            <person name="Xiong S."/>
            <person name="Wang X."/>
            <person name="Wei L."/>
            <person name="Li C."/>
            <person name="Ma Q."/>
            <person name="Ju M."/>
            <person name="Zhao R."/>
            <person name="Li G."/>
            <person name="Mu C."/>
            <person name="Tian Q."/>
            <person name="Mei H."/>
            <person name="Zhang T."/>
            <person name="Gao T."/>
            <person name="Zhang H."/>
        </authorList>
    </citation>
    <scope>NUCLEOTIDE SEQUENCE</scope>
    <source>
        <strain evidence="2">KEN1</strain>
    </source>
</reference>
<dbReference type="EMBL" id="JACGWN010000005">
    <property type="protein sequence ID" value="KAL0449613.1"/>
    <property type="molecule type" value="Genomic_DNA"/>
</dbReference>
<comment type="caution">
    <text evidence="2">The sequence shown here is derived from an EMBL/GenBank/DDBJ whole genome shotgun (WGS) entry which is preliminary data.</text>
</comment>